<dbReference type="EMBL" id="LR899010">
    <property type="protein sequence ID" value="CAD7081254.1"/>
    <property type="molecule type" value="Genomic_DNA"/>
</dbReference>
<sequence>MENPAFALSSKVIGIGKQFVLAAPCFNHREKREQGKILANTEEHLNLAVASLQTWISARSPDSGQMPYESGKMEQYANKARVTAQYMVVVVLVANCSMLH</sequence>
<dbReference type="InParanoid" id="A0A7R8YT30"/>
<name>A0A7R8YT30_HERIL</name>
<keyword evidence="2" id="KW-1185">Reference proteome</keyword>
<evidence type="ECO:0000313" key="1">
    <source>
        <dbReference type="EMBL" id="CAD7081254.1"/>
    </source>
</evidence>
<organism evidence="1 2">
    <name type="scientific">Hermetia illucens</name>
    <name type="common">Black soldier fly</name>
    <dbReference type="NCBI Taxonomy" id="343691"/>
    <lineage>
        <taxon>Eukaryota</taxon>
        <taxon>Metazoa</taxon>
        <taxon>Ecdysozoa</taxon>
        <taxon>Arthropoda</taxon>
        <taxon>Hexapoda</taxon>
        <taxon>Insecta</taxon>
        <taxon>Pterygota</taxon>
        <taxon>Neoptera</taxon>
        <taxon>Endopterygota</taxon>
        <taxon>Diptera</taxon>
        <taxon>Brachycera</taxon>
        <taxon>Stratiomyomorpha</taxon>
        <taxon>Stratiomyidae</taxon>
        <taxon>Hermetiinae</taxon>
        <taxon>Hermetia</taxon>
    </lineage>
</organism>
<evidence type="ECO:0000313" key="2">
    <source>
        <dbReference type="Proteomes" id="UP000594454"/>
    </source>
</evidence>
<gene>
    <name evidence="1" type="ORF">HERILL_LOCUS4371</name>
</gene>
<dbReference type="AlphaFoldDB" id="A0A7R8YT30"/>
<accession>A0A7R8YT30</accession>
<dbReference type="Proteomes" id="UP000594454">
    <property type="component" value="Chromosome 2"/>
</dbReference>
<reference evidence="1 2" key="1">
    <citation type="submission" date="2020-11" db="EMBL/GenBank/DDBJ databases">
        <authorList>
            <person name="Wallbank WR R."/>
            <person name="Pardo Diaz C."/>
            <person name="Kozak K."/>
            <person name="Martin S."/>
            <person name="Jiggins C."/>
            <person name="Moest M."/>
            <person name="Warren A I."/>
            <person name="Generalovic N T."/>
            <person name="Byers J.R.P. K."/>
            <person name="Montejo-Kovacevich G."/>
            <person name="Yen C E."/>
        </authorList>
    </citation>
    <scope>NUCLEOTIDE SEQUENCE [LARGE SCALE GENOMIC DNA]</scope>
</reference>
<protein>
    <submittedName>
        <fullName evidence="1">Uncharacterized protein</fullName>
    </submittedName>
</protein>
<proteinExistence type="predicted"/>